<dbReference type="GO" id="GO:0004843">
    <property type="term" value="F:cysteine-type deubiquitinase activity"/>
    <property type="evidence" value="ECO:0007669"/>
    <property type="project" value="UniProtKB-EC"/>
</dbReference>
<organism evidence="5 6">
    <name type="scientific">Centropus unirufus</name>
    <dbReference type="NCBI Taxonomy" id="1118519"/>
    <lineage>
        <taxon>Eukaryota</taxon>
        <taxon>Metazoa</taxon>
        <taxon>Chordata</taxon>
        <taxon>Craniata</taxon>
        <taxon>Vertebrata</taxon>
        <taxon>Euteleostomi</taxon>
        <taxon>Archelosauria</taxon>
        <taxon>Archosauria</taxon>
        <taxon>Dinosauria</taxon>
        <taxon>Saurischia</taxon>
        <taxon>Theropoda</taxon>
        <taxon>Coelurosauria</taxon>
        <taxon>Aves</taxon>
        <taxon>Neognathae</taxon>
        <taxon>Neoaves</taxon>
        <taxon>Otidimorphae</taxon>
        <taxon>Cuculiformes</taxon>
        <taxon>Centropidae</taxon>
        <taxon>Centropus</taxon>
    </lineage>
</organism>
<dbReference type="Gene3D" id="3.90.70.10">
    <property type="entry name" value="Cysteine proteinases"/>
    <property type="match status" value="1"/>
</dbReference>
<dbReference type="AlphaFoldDB" id="A0A7K5AA66"/>
<evidence type="ECO:0000313" key="5">
    <source>
        <dbReference type="EMBL" id="NWR80632.1"/>
    </source>
</evidence>
<dbReference type="PROSITE" id="PS50235">
    <property type="entry name" value="USP_3"/>
    <property type="match status" value="1"/>
</dbReference>
<dbReference type="InterPro" id="IPR050185">
    <property type="entry name" value="Ub_carboxyl-term_hydrolase"/>
</dbReference>
<dbReference type="EMBL" id="VYZI01001120">
    <property type="protein sequence ID" value="NWR80632.1"/>
    <property type="molecule type" value="Genomic_DNA"/>
</dbReference>
<dbReference type="PANTHER" id="PTHR21646">
    <property type="entry name" value="UBIQUITIN CARBOXYL-TERMINAL HYDROLASE"/>
    <property type="match status" value="1"/>
</dbReference>
<keyword evidence="6" id="KW-1185">Reference proteome</keyword>
<comment type="catalytic activity">
    <reaction evidence="1">
        <text>Thiol-dependent hydrolysis of ester, thioester, amide, peptide and isopeptide bonds formed by the C-terminal Gly of ubiquitin (a 76-residue protein attached to proteins as an intracellular targeting signal).</text>
        <dbReference type="EC" id="3.4.19.12"/>
    </reaction>
</comment>
<dbReference type="InterPro" id="IPR001394">
    <property type="entry name" value="Peptidase_C19_UCH"/>
</dbReference>
<evidence type="ECO:0000256" key="2">
    <source>
        <dbReference type="ARBA" id="ARBA00012759"/>
    </source>
</evidence>
<gene>
    <name evidence="5" type="primary">Usp43</name>
    <name evidence="5" type="ORF">CENUNI_R09889</name>
</gene>
<evidence type="ECO:0000256" key="1">
    <source>
        <dbReference type="ARBA" id="ARBA00000707"/>
    </source>
</evidence>
<feature type="non-terminal residue" evidence="5">
    <location>
        <position position="1"/>
    </location>
</feature>
<proteinExistence type="predicted"/>
<keyword evidence="3 5" id="KW-0378">Hydrolase</keyword>
<comment type="caution">
    <text evidence="5">The sequence shown here is derived from an EMBL/GenBank/DDBJ whole genome shotgun (WGS) entry which is preliminary data.</text>
</comment>
<feature type="domain" description="USP" evidence="4">
    <location>
        <begin position="1"/>
        <end position="253"/>
    </location>
</feature>
<dbReference type="InterPro" id="IPR018200">
    <property type="entry name" value="USP_CS"/>
</dbReference>
<dbReference type="InterPro" id="IPR028889">
    <property type="entry name" value="USP"/>
</dbReference>
<dbReference type="Pfam" id="PF00443">
    <property type="entry name" value="UCH"/>
    <property type="match status" value="1"/>
</dbReference>
<dbReference type="CDD" id="cd02674">
    <property type="entry name" value="Peptidase_C19R"/>
    <property type="match status" value="1"/>
</dbReference>
<accession>A0A7K5AA66</accession>
<evidence type="ECO:0000259" key="4">
    <source>
        <dbReference type="PROSITE" id="PS50235"/>
    </source>
</evidence>
<reference evidence="5 6" key="1">
    <citation type="submission" date="2019-09" db="EMBL/GenBank/DDBJ databases">
        <title>Bird 10,000 Genomes (B10K) Project - Family phase.</title>
        <authorList>
            <person name="Zhang G."/>
        </authorList>
    </citation>
    <scope>NUCLEOTIDE SEQUENCE [LARGE SCALE GENOMIC DNA]</scope>
    <source>
        <strain evidence="5">B10K-DU-017-25</strain>
        <tissue evidence="5">Mixed tissue sample</tissue>
    </source>
</reference>
<dbReference type="GO" id="GO:0016579">
    <property type="term" value="P:protein deubiquitination"/>
    <property type="evidence" value="ECO:0007669"/>
    <property type="project" value="InterPro"/>
</dbReference>
<name>A0A7K5AA66_9AVES</name>
<dbReference type="SUPFAM" id="SSF54001">
    <property type="entry name" value="Cysteine proteinases"/>
    <property type="match status" value="1"/>
</dbReference>
<dbReference type="EC" id="3.4.19.12" evidence="2"/>
<dbReference type="Proteomes" id="UP000517892">
    <property type="component" value="Unassembled WGS sequence"/>
</dbReference>
<evidence type="ECO:0000313" key="6">
    <source>
        <dbReference type="Proteomes" id="UP000517892"/>
    </source>
</evidence>
<evidence type="ECO:0000256" key="3">
    <source>
        <dbReference type="ARBA" id="ARBA00022801"/>
    </source>
</evidence>
<protein>
    <recommendedName>
        <fullName evidence="2">ubiquitinyl hydrolase 1</fullName>
        <ecNumber evidence="2">3.4.19.12</ecNumber>
    </recommendedName>
</protein>
<sequence>PLQSTGALFRIRLAGALAPCPYLSPQDPHPLCHPAVDRALQLSGAGGPPHVELMVEWDLSTKERLFGDIQEEEVRDAESVRLQQEAHQEQSCTLDECFQLYTKEEQLAPDDAWQCPHCKVPQQGTVKLSLWTLPDILIIHLKRFGQAAARGHKLSTLVRFPLRGLDLGPHMAQRGPAGGRWAPQHPQSCPHDALYDLYAICNHHGGLHGGHYTASCRNALDGHWYSYDDSHVRRVQESELSTRSAYILFYQRRCA</sequence>
<dbReference type="OrthoDB" id="292964at2759"/>
<dbReference type="PANTHER" id="PTHR21646:SF20">
    <property type="entry name" value="UBIQUITIN CARBOXYL-TERMINAL HYDROLASE 43"/>
    <property type="match status" value="1"/>
</dbReference>
<feature type="non-terminal residue" evidence="5">
    <location>
        <position position="255"/>
    </location>
</feature>
<dbReference type="InterPro" id="IPR038765">
    <property type="entry name" value="Papain-like_cys_pep_sf"/>
</dbReference>
<dbReference type="PROSITE" id="PS00973">
    <property type="entry name" value="USP_2"/>
    <property type="match status" value="1"/>
</dbReference>
<dbReference type="FunFam" id="3.90.70.10:FF:000048">
    <property type="entry name" value="Ubiquitin carboxyl-terminal hydrolase 31"/>
    <property type="match status" value="1"/>
</dbReference>